<dbReference type="Proteomes" id="UP001148838">
    <property type="component" value="Unassembled WGS sequence"/>
</dbReference>
<dbReference type="EMBL" id="JAJSOF020000011">
    <property type="protein sequence ID" value="KAJ4444310.1"/>
    <property type="molecule type" value="Genomic_DNA"/>
</dbReference>
<evidence type="ECO:0000313" key="2">
    <source>
        <dbReference type="Proteomes" id="UP001148838"/>
    </source>
</evidence>
<reference evidence="1 2" key="1">
    <citation type="journal article" date="2022" name="Allergy">
        <title>Genome assembly and annotation of Periplaneta americana reveal a comprehensive cockroach allergen profile.</title>
        <authorList>
            <person name="Wang L."/>
            <person name="Xiong Q."/>
            <person name="Saelim N."/>
            <person name="Wang L."/>
            <person name="Nong W."/>
            <person name="Wan A.T."/>
            <person name="Shi M."/>
            <person name="Liu X."/>
            <person name="Cao Q."/>
            <person name="Hui J.H.L."/>
            <person name="Sookrung N."/>
            <person name="Leung T.F."/>
            <person name="Tungtrongchitr A."/>
            <person name="Tsui S.K.W."/>
        </authorList>
    </citation>
    <scope>NUCLEOTIDE SEQUENCE [LARGE SCALE GENOMIC DNA]</scope>
    <source>
        <strain evidence="1">PWHHKU_190912</strain>
    </source>
</reference>
<sequence length="219" mass="25147">MYDNYINSSGNKCKSAWKIVKQETNMTNNTKNVQIDPYAFNEFCIKSIEDIADKFDGDIPQHYISTAPEGEFTWRSVTEDEVMKAVAELSSSHSSDISGFSNFFIKKIVNLIVIPLTILINMCIHEKFFPDCLKLSKVIPIYKRGDINTVSSYRPISLVPSFSKIIESLLYKQMNEWFVQHQLISSRQFGFQKNKSTVLALEYLVKEIITAFENKNVSL</sequence>
<organism evidence="1 2">
    <name type="scientific">Periplaneta americana</name>
    <name type="common">American cockroach</name>
    <name type="synonym">Blatta americana</name>
    <dbReference type="NCBI Taxonomy" id="6978"/>
    <lineage>
        <taxon>Eukaryota</taxon>
        <taxon>Metazoa</taxon>
        <taxon>Ecdysozoa</taxon>
        <taxon>Arthropoda</taxon>
        <taxon>Hexapoda</taxon>
        <taxon>Insecta</taxon>
        <taxon>Pterygota</taxon>
        <taxon>Neoptera</taxon>
        <taxon>Polyneoptera</taxon>
        <taxon>Dictyoptera</taxon>
        <taxon>Blattodea</taxon>
        <taxon>Blattoidea</taxon>
        <taxon>Blattidae</taxon>
        <taxon>Blattinae</taxon>
        <taxon>Periplaneta</taxon>
    </lineage>
</organism>
<proteinExistence type="predicted"/>
<evidence type="ECO:0000313" key="1">
    <source>
        <dbReference type="EMBL" id="KAJ4444310.1"/>
    </source>
</evidence>
<gene>
    <name evidence="1" type="ORF">ANN_06102</name>
</gene>
<evidence type="ECO:0008006" key="3">
    <source>
        <dbReference type="Google" id="ProtNLM"/>
    </source>
</evidence>
<keyword evidence="2" id="KW-1185">Reference proteome</keyword>
<comment type="caution">
    <text evidence="1">The sequence shown here is derived from an EMBL/GenBank/DDBJ whole genome shotgun (WGS) entry which is preliminary data.</text>
</comment>
<accession>A0ABQ8TCP2</accession>
<protein>
    <recommendedName>
        <fullName evidence="3">Reverse transcriptase domain-containing protein</fullName>
    </recommendedName>
</protein>
<dbReference type="PANTHER" id="PTHR47510">
    <property type="entry name" value="REVERSE TRANSCRIPTASE DOMAIN-CONTAINING PROTEIN"/>
    <property type="match status" value="1"/>
</dbReference>
<dbReference type="PANTHER" id="PTHR47510:SF3">
    <property type="entry name" value="ENDO_EXONUCLEASE_PHOSPHATASE DOMAIN-CONTAINING PROTEIN"/>
    <property type="match status" value="1"/>
</dbReference>
<name>A0ABQ8TCP2_PERAM</name>